<dbReference type="PROSITE" id="PS50928">
    <property type="entry name" value="ABC_TM1"/>
    <property type="match status" value="1"/>
</dbReference>
<evidence type="ECO:0000259" key="8">
    <source>
        <dbReference type="PROSITE" id="PS50928"/>
    </source>
</evidence>
<keyword evidence="3" id="KW-1003">Cell membrane</keyword>
<keyword evidence="10" id="KW-1185">Reference proteome</keyword>
<evidence type="ECO:0000256" key="1">
    <source>
        <dbReference type="ARBA" id="ARBA00004651"/>
    </source>
</evidence>
<dbReference type="InterPro" id="IPR051393">
    <property type="entry name" value="ABC_transporter_permease"/>
</dbReference>
<feature type="transmembrane region" description="Helical" evidence="7">
    <location>
        <begin position="20"/>
        <end position="38"/>
    </location>
</feature>
<dbReference type="Gene3D" id="1.10.3720.10">
    <property type="entry name" value="MetI-like"/>
    <property type="match status" value="1"/>
</dbReference>
<dbReference type="RefSeq" id="WP_119480893.1">
    <property type="nucleotide sequence ID" value="NZ_QXTG01000001.1"/>
</dbReference>
<dbReference type="EMBL" id="QXTG01000001">
    <property type="protein sequence ID" value="RIX30532.1"/>
    <property type="molecule type" value="Genomic_DNA"/>
</dbReference>
<dbReference type="Proteomes" id="UP000265742">
    <property type="component" value="Unassembled WGS sequence"/>
</dbReference>
<feature type="transmembrane region" description="Helical" evidence="7">
    <location>
        <begin position="155"/>
        <end position="181"/>
    </location>
</feature>
<keyword evidence="6 7" id="KW-0472">Membrane</keyword>
<dbReference type="InterPro" id="IPR000515">
    <property type="entry name" value="MetI-like"/>
</dbReference>
<keyword evidence="5 7" id="KW-1133">Transmembrane helix</keyword>
<evidence type="ECO:0000256" key="3">
    <source>
        <dbReference type="ARBA" id="ARBA00022475"/>
    </source>
</evidence>
<dbReference type="PANTHER" id="PTHR30193:SF37">
    <property type="entry name" value="INNER MEMBRANE ABC TRANSPORTER PERMEASE PROTEIN YCJO"/>
    <property type="match status" value="1"/>
</dbReference>
<evidence type="ECO:0000256" key="2">
    <source>
        <dbReference type="ARBA" id="ARBA00022448"/>
    </source>
</evidence>
<dbReference type="InterPro" id="IPR035906">
    <property type="entry name" value="MetI-like_sf"/>
</dbReference>
<protein>
    <submittedName>
        <fullName evidence="9">Sugar ABC transporter permease</fullName>
    </submittedName>
</protein>
<dbReference type="GO" id="GO:0055085">
    <property type="term" value="P:transmembrane transport"/>
    <property type="evidence" value="ECO:0007669"/>
    <property type="project" value="InterPro"/>
</dbReference>
<reference evidence="10" key="1">
    <citation type="submission" date="2018-09" db="EMBL/GenBank/DDBJ databases">
        <authorList>
            <person name="Kim I."/>
        </authorList>
    </citation>
    <scope>NUCLEOTIDE SEQUENCE [LARGE SCALE GENOMIC DNA]</scope>
    <source>
        <strain evidence="10">DD4a</strain>
    </source>
</reference>
<dbReference type="PANTHER" id="PTHR30193">
    <property type="entry name" value="ABC TRANSPORTER PERMEASE PROTEIN"/>
    <property type="match status" value="1"/>
</dbReference>
<evidence type="ECO:0000256" key="7">
    <source>
        <dbReference type="RuleBase" id="RU363032"/>
    </source>
</evidence>
<dbReference type="OrthoDB" id="4319190at2"/>
<feature type="transmembrane region" description="Helical" evidence="7">
    <location>
        <begin position="274"/>
        <end position="296"/>
    </location>
</feature>
<feature type="transmembrane region" description="Helical" evidence="7">
    <location>
        <begin position="202"/>
        <end position="227"/>
    </location>
</feature>
<feature type="domain" description="ABC transmembrane type-1" evidence="8">
    <location>
        <begin position="70"/>
        <end position="295"/>
    </location>
</feature>
<organism evidence="9 10">
    <name type="scientific">Amnibacterium setariae</name>
    <dbReference type="NCBI Taxonomy" id="2306585"/>
    <lineage>
        <taxon>Bacteria</taxon>
        <taxon>Bacillati</taxon>
        <taxon>Actinomycetota</taxon>
        <taxon>Actinomycetes</taxon>
        <taxon>Micrococcales</taxon>
        <taxon>Microbacteriaceae</taxon>
        <taxon>Amnibacterium</taxon>
    </lineage>
</organism>
<evidence type="ECO:0000256" key="4">
    <source>
        <dbReference type="ARBA" id="ARBA00022692"/>
    </source>
</evidence>
<comment type="similarity">
    <text evidence="7">Belongs to the binding-protein-dependent transport system permease family.</text>
</comment>
<gene>
    <name evidence="9" type="ORF">D1781_03665</name>
</gene>
<dbReference type="SUPFAM" id="SSF161098">
    <property type="entry name" value="MetI-like"/>
    <property type="match status" value="1"/>
</dbReference>
<keyword evidence="2 7" id="KW-0813">Transport</keyword>
<evidence type="ECO:0000313" key="10">
    <source>
        <dbReference type="Proteomes" id="UP000265742"/>
    </source>
</evidence>
<dbReference type="AlphaFoldDB" id="A0A3A1U252"/>
<comment type="caution">
    <text evidence="9">The sequence shown here is derived from an EMBL/GenBank/DDBJ whole genome shotgun (WGS) entry which is preliminary data.</text>
</comment>
<proteinExistence type="inferred from homology"/>
<feature type="transmembrane region" description="Helical" evidence="7">
    <location>
        <begin position="108"/>
        <end position="129"/>
    </location>
</feature>
<evidence type="ECO:0000256" key="5">
    <source>
        <dbReference type="ARBA" id="ARBA00022989"/>
    </source>
</evidence>
<comment type="subcellular location">
    <subcellularLocation>
        <location evidence="1 7">Cell membrane</location>
        <topology evidence="1 7">Multi-pass membrane protein</topology>
    </subcellularLocation>
</comment>
<dbReference type="CDD" id="cd06261">
    <property type="entry name" value="TM_PBP2"/>
    <property type="match status" value="1"/>
</dbReference>
<keyword evidence="4 7" id="KW-0812">Transmembrane</keyword>
<feature type="transmembrane region" description="Helical" evidence="7">
    <location>
        <begin position="74"/>
        <end position="96"/>
    </location>
</feature>
<dbReference type="GO" id="GO:0005886">
    <property type="term" value="C:plasma membrane"/>
    <property type="evidence" value="ECO:0007669"/>
    <property type="project" value="UniProtKB-SubCell"/>
</dbReference>
<name>A0A3A1U252_9MICO</name>
<accession>A0A3A1U252</accession>
<evidence type="ECO:0000313" key="9">
    <source>
        <dbReference type="EMBL" id="RIX30532.1"/>
    </source>
</evidence>
<sequence length="305" mass="33285">MTETAAVRRHWREYLSISPFFVLFAAFSIVPLIYALYLSTQQWDGIGDSKFVGLAQWQRLVASNDFWYATGNTFLIFAMGQIPVIIGALIAAVLLSQPRLRARGLYQTAFFLPQVTSLVVVAVVFQAVFSNRFGLTNVLLQAAKLPTFQWLTDPWGIRIVIAAMIIWRGFGYFLLIFMAGISAIDTGLYEAARLDGAGPVRILGSITLPVLRPTVIFVALTGTISGLQLFTEPQLLFGGGSGPDRGGLTMMLLQYQYLGGPGAATAQTAVTPDLGYASVIGWAVFIILLAIAALSFRFTRRGLED</sequence>
<evidence type="ECO:0000256" key="6">
    <source>
        <dbReference type="ARBA" id="ARBA00023136"/>
    </source>
</evidence>
<dbReference type="Pfam" id="PF00528">
    <property type="entry name" value="BPD_transp_1"/>
    <property type="match status" value="1"/>
</dbReference>